<feature type="compositionally biased region" description="Basic and acidic residues" evidence="1">
    <location>
        <begin position="11"/>
        <end position="23"/>
    </location>
</feature>
<dbReference type="InterPro" id="IPR045351">
    <property type="entry name" value="DUF6531"/>
</dbReference>
<dbReference type="EMBL" id="JAVREO010000012">
    <property type="protein sequence ID" value="MDT0268762.1"/>
    <property type="molecule type" value="Genomic_DNA"/>
</dbReference>
<feature type="transmembrane region" description="Helical" evidence="2">
    <location>
        <begin position="246"/>
        <end position="274"/>
    </location>
</feature>
<keyword evidence="2" id="KW-0812">Transmembrane</keyword>
<evidence type="ECO:0000256" key="2">
    <source>
        <dbReference type="SAM" id="Phobius"/>
    </source>
</evidence>
<dbReference type="InterPro" id="IPR049082">
    <property type="entry name" value="T7SS_signal"/>
</dbReference>
<dbReference type="InterPro" id="IPR022385">
    <property type="entry name" value="Rhs_assc_core"/>
</dbReference>
<evidence type="ECO:0000259" key="3">
    <source>
        <dbReference type="Pfam" id="PF20148"/>
    </source>
</evidence>
<evidence type="ECO:0000313" key="6">
    <source>
        <dbReference type="Proteomes" id="UP001183410"/>
    </source>
</evidence>
<dbReference type="Proteomes" id="UP001183410">
    <property type="component" value="Unassembled WGS sequence"/>
</dbReference>
<dbReference type="Gene3D" id="2.180.10.10">
    <property type="entry name" value="RHS repeat-associated core"/>
    <property type="match status" value="3"/>
</dbReference>
<dbReference type="Gene3D" id="1.10.287.1060">
    <property type="entry name" value="ESAT-6-like"/>
    <property type="match status" value="1"/>
</dbReference>
<feature type="domain" description="DUF6531" evidence="3">
    <location>
        <begin position="352"/>
        <end position="423"/>
    </location>
</feature>
<dbReference type="PANTHER" id="PTHR32305:SF15">
    <property type="entry name" value="PROTEIN RHSA-RELATED"/>
    <property type="match status" value="1"/>
</dbReference>
<feature type="domain" description="Putative T7SS secretion signal" evidence="4">
    <location>
        <begin position="19"/>
        <end position="190"/>
    </location>
</feature>
<feature type="region of interest" description="Disordered" evidence="1">
    <location>
        <begin position="129"/>
        <end position="165"/>
    </location>
</feature>
<accession>A0ABU2JV39</accession>
<dbReference type="NCBIfam" id="TIGR01643">
    <property type="entry name" value="YD_repeat_2x"/>
    <property type="match status" value="11"/>
</dbReference>
<dbReference type="Pfam" id="PF21725">
    <property type="entry name" value="T7SS_signal"/>
    <property type="match status" value="1"/>
</dbReference>
<dbReference type="InterPro" id="IPR031325">
    <property type="entry name" value="RHS_repeat"/>
</dbReference>
<feature type="region of interest" description="Disordered" evidence="1">
    <location>
        <begin position="1"/>
        <end position="23"/>
    </location>
</feature>
<dbReference type="InterPro" id="IPR006530">
    <property type="entry name" value="YD"/>
</dbReference>
<gene>
    <name evidence="5" type="ORF">RM844_20965</name>
</gene>
<keyword evidence="2" id="KW-1133">Transmembrane helix</keyword>
<reference evidence="6" key="1">
    <citation type="submission" date="2023-07" db="EMBL/GenBank/DDBJ databases">
        <title>30 novel species of actinomycetes from the DSMZ collection.</title>
        <authorList>
            <person name="Nouioui I."/>
        </authorList>
    </citation>
    <scope>NUCLEOTIDE SEQUENCE [LARGE SCALE GENOMIC DNA]</scope>
    <source>
        <strain evidence="6">DSM 44915</strain>
    </source>
</reference>
<name>A0ABU2JV39_9ACTN</name>
<protein>
    <submittedName>
        <fullName evidence="5">DUF6531 domain-containing protein</fullName>
    </submittedName>
</protein>
<organism evidence="5 6">
    <name type="scientific">Streptomyces chisholmiae</name>
    <dbReference type="NCBI Taxonomy" id="3075540"/>
    <lineage>
        <taxon>Bacteria</taxon>
        <taxon>Bacillati</taxon>
        <taxon>Actinomycetota</taxon>
        <taxon>Actinomycetes</taxon>
        <taxon>Kitasatosporales</taxon>
        <taxon>Streptomycetaceae</taxon>
        <taxon>Streptomyces</taxon>
    </lineage>
</organism>
<feature type="compositionally biased region" description="Basic and acidic residues" evidence="1">
    <location>
        <begin position="135"/>
        <end position="147"/>
    </location>
</feature>
<proteinExistence type="predicted"/>
<dbReference type="Pfam" id="PF20148">
    <property type="entry name" value="DUF6531"/>
    <property type="match status" value="1"/>
</dbReference>
<keyword evidence="6" id="KW-1185">Reference proteome</keyword>
<dbReference type="Pfam" id="PF05593">
    <property type="entry name" value="RHS_repeat"/>
    <property type="match status" value="7"/>
</dbReference>
<comment type="caution">
    <text evidence="5">The sequence shown here is derived from an EMBL/GenBank/DDBJ whole genome shotgun (WGS) entry which is preliminary data.</text>
</comment>
<sequence>MTRPSDWSPVDMDRDPTPGEPDEVRELADELRDFADDVGDALGRIRGMAGERAMLDWAGLSADAFRREFDGVPGNLTKLEESYSLCSQALQTYWPKLQTAQGMADRALDRAVAAQADLASAQSALGDATDWVGRAGEESERLQREGERDDVEPPDEADVRAATRDQQAAEAAAGAAQGRVNDAEERLSAARQLALDAQGMREDAARECARDIEEASDAGIQNRKWWQDAIKWVTDNWDTLVEICKVIVAVLGIVVMIIGGPLAWVVLAAALVVLADTLIKYARGEAGLLDVAFAALDCIPGFKGLTTLGGLARGLRGLATTGLRGLQQGLRGLGQTLRRMGRGGDNLVCRTDPIDMATGEMVMDATDVTLPGVLPLVLQRHHRTSLREGTWFGRSWASTLDQRLVLDPAGVRFVTADGMTLDYPRPLPDEPVLPVEGPRWGLAWSGAPGDPLTVHQPATGRTLAFAPISGRRGGELPLVSVTDRHGNRIDVRYDAEGAPTDVVHDAGYHVGVTTHQGRITELRLLSAPDQPVLLAYGYDERGDLTEITNSSGRPFRLSYDDQHRVTGWRDRNDRWYRYTYDTEGRCVATDGTDGALASRIVYDAEHNRTLFTDALGGTTVFQFNDCYQLVTETDPLGHHTHRAHDRYDRLLSLTDPLGRVTRYRHDERGRVAAVVRPDGREVRFDHDELGLPIRIVEADEAVWQQEFDERGSRLSVTDPAGVTTRYAYDDRGGVRAITDPFGNVTSVECDAAGQVVAVTGPAAGVTRYRRDAFGRPVEVTEPGGGTRRLEWSVEGKPLRHTDPLGGTQVWHWDGEGNCLRHIDEAGGETRFAYGPFDLPTVQVRPDGARYTFTRDAELRLVRVTNPQGLEWSYTFDAAGGLVGEVDFDGRATRYRRDAAGQLVERVNAAGQRVAFERDAMGLISRKDADGQETRYTFDAAGRLLWAANPDAELELVRDPLGRIVAETCNGRTVTHTFDALARPVRRTTPGGVTSEWRYDAAGKPVSLTTAGRTMSFEHDVAGREVSRGFGADVSVRHAWDAAGHLVGRGVAVGGRRLRDRTYAYRADHYLSETHLSETPLGESHLGDTPFDAGRPGEATRLTLDPVGRVLDLTSPAGDESYRYDDAGNQVFAQWPDAADAPDVTDALGDRQYTGTSITRAGRVSYRHDALGRIVSKRRKTLSGQARTWSYAWDAEGRLTSTHTPDGARWAYAYDPLGRRIAKHLLDADGRPVDSVLFAWDGATLIEQSTAAPPGAGRPARTTTWEYRGTHPVAQLDQDEVDARFHAIVTDLVGAPTELLDESGAVTWRRRATLWGTPAAAFAATSGGADTPLRFPGQYADEETGWHYNYHRHYDPETARYTAPDPMGLSAAPNPVAYVHNPHIWSDPLGLEGFLDFFTVQSPEDAARLRGDGTPWPGDATRGQYGDGVYSWGSQHDAEAYADLLRNRRGADVEIMHFRVSEADFASMNRMDITALSSDDAEAFMDRHSRLYGDGAPHNFDYIRGFTSNFGNEHFFTPSVFCRLKFS</sequence>
<dbReference type="PANTHER" id="PTHR32305">
    <property type="match status" value="1"/>
</dbReference>
<evidence type="ECO:0000313" key="5">
    <source>
        <dbReference type="EMBL" id="MDT0268762.1"/>
    </source>
</evidence>
<dbReference type="NCBIfam" id="TIGR03696">
    <property type="entry name" value="Rhs_assc_core"/>
    <property type="match status" value="1"/>
</dbReference>
<dbReference type="InterPro" id="IPR050708">
    <property type="entry name" value="T6SS_VgrG/RHS"/>
</dbReference>
<evidence type="ECO:0000256" key="1">
    <source>
        <dbReference type="SAM" id="MobiDB-lite"/>
    </source>
</evidence>
<evidence type="ECO:0000259" key="4">
    <source>
        <dbReference type="Pfam" id="PF21725"/>
    </source>
</evidence>
<keyword evidence="2" id="KW-0472">Membrane</keyword>
<dbReference type="RefSeq" id="WP_311668844.1">
    <property type="nucleotide sequence ID" value="NZ_JAVREO010000012.1"/>
</dbReference>
<dbReference type="SUPFAM" id="SSF69322">
    <property type="entry name" value="Tricorn protease domain 2"/>
    <property type="match status" value="1"/>
</dbReference>